<feature type="transmembrane region" description="Helical" evidence="1">
    <location>
        <begin position="6"/>
        <end position="31"/>
    </location>
</feature>
<evidence type="ECO:0008006" key="4">
    <source>
        <dbReference type="Google" id="ProtNLM"/>
    </source>
</evidence>
<protein>
    <recommendedName>
        <fullName evidence="4">EpsG family protein</fullName>
    </recommendedName>
</protein>
<accession>A0A1M6X7F7</accession>
<feature type="transmembrane region" description="Helical" evidence="1">
    <location>
        <begin position="74"/>
        <end position="95"/>
    </location>
</feature>
<feature type="transmembrane region" description="Helical" evidence="1">
    <location>
        <begin position="280"/>
        <end position="299"/>
    </location>
</feature>
<dbReference type="OrthoDB" id="1235476at2"/>
<evidence type="ECO:0000313" key="2">
    <source>
        <dbReference type="EMBL" id="SHL01942.1"/>
    </source>
</evidence>
<keyword evidence="1" id="KW-0472">Membrane</keyword>
<feature type="transmembrane region" description="Helical" evidence="1">
    <location>
        <begin position="305"/>
        <end position="325"/>
    </location>
</feature>
<feature type="transmembrane region" description="Helical" evidence="1">
    <location>
        <begin position="129"/>
        <end position="147"/>
    </location>
</feature>
<keyword evidence="1" id="KW-1133">Transmembrane helix</keyword>
<organism evidence="2 3">
    <name type="scientific">Chryseobacterium polytrichastri</name>
    <dbReference type="NCBI Taxonomy" id="1302687"/>
    <lineage>
        <taxon>Bacteria</taxon>
        <taxon>Pseudomonadati</taxon>
        <taxon>Bacteroidota</taxon>
        <taxon>Flavobacteriia</taxon>
        <taxon>Flavobacteriales</taxon>
        <taxon>Weeksellaceae</taxon>
        <taxon>Chryseobacterium group</taxon>
        <taxon>Chryseobacterium</taxon>
    </lineage>
</organism>
<evidence type="ECO:0000256" key="1">
    <source>
        <dbReference type="SAM" id="Phobius"/>
    </source>
</evidence>
<feature type="transmembrane region" description="Helical" evidence="1">
    <location>
        <begin position="332"/>
        <end position="358"/>
    </location>
</feature>
<dbReference type="AlphaFoldDB" id="A0A1M6X7F7"/>
<name>A0A1M6X7F7_9FLAO</name>
<dbReference type="RefSeq" id="WP_073292515.1">
    <property type="nucleotide sequence ID" value="NZ_FRAV01000010.1"/>
</dbReference>
<dbReference type="EMBL" id="FRAV01000010">
    <property type="protein sequence ID" value="SHL01942.1"/>
    <property type="molecule type" value="Genomic_DNA"/>
</dbReference>
<feature type="transmembrane region" description="Helical" evidence="1">
    <location>
        <begin position="153"/>
        <end position="180"/>
    </location>
</feature>
<gene>
    <name evidence="2" type="ORF">SAMN05444267_1010115</name>
</gene>
<sequence>MKTKVINYIISLILVVYYYISITTTYSLIVINKGGWYLGEWLINYQDGGFKRRGFFGSLFIFINEVTKINLENIIFSFLFLVYTLFFYLLIKLFWKEKNNLLVIALILLPAGFGMMVKEPSIASKKEIIFFLFYLIYILCIRSKIIIRDFVISLFIIVAILTHEAAFFYLPFVSFTYFLNNKGSSLDKIKKVFIYQLLPSTIIMAFLFKFGINISTGNSVLFLKNHGLVLQELGIYEYDPNYNVLDIYKASIYSYQTYIISIFLGAFTFYIYCKLNAVKINLLFLSLQTIFLIPLFYLAVDWGRWVNIFFSLLTIFIVTEQKLVLTRKQEIITVILILFNSSWTMLLKTTGFITFPFLDDFLKQVYYFVYFKIQKIFI</sequence>
<reference evidence="3" key="1">
    <citation type="submission" date="2016-11" db="EMBL/GenBank/DDBJ databases">
        <authorList>
            <person name="Varghese N."/>
            <person name="Submissions S."/>
        </authorList>
    </citation>
    <scope>NUCLEOTIDE SEQUENCE [LARGE SCALE GENOMIC DNA]</scope>
    <source>
        <strain evidence="3">DSM 26899</strain>
    </source>
</reference>
<evidence type="ECO:0000313" key="3">
    <source>
        <dbReference type="Proteomes" id="UP000184364"/>
    </source>
</evidence>
<feature type="transmembrane region" description="Helical" evidence="1">
    <location>
        <begin position="192"/>
        <end position="212"/>
    </location>
</feature>
<proteinExistence type="predicted"/>
<dbReference type="STRING" id="1302687.SAMN05444267_1010115"/>
<dbReference type="Proteomes" id="UP000184364">
    <property type="component" value="Unassembled WGS sequence"/>
</dbReference>
<feature type="transmembrane region" description="Helical" evidence="1">
    <location>
        <begin position="101"/>
        <end position="117"/>
    </location>
</feature>
<keyword evidence="1" id="KW-0812">Transmembrane</keyword>
<keyword evidence="3" id="KW-1185">Reference proteome</keyword>
<feature type="transmembrane region" description="Helical" evidence="1">
    <location>
        <begin position="252"/>
        <end position="273"/>
    </location>
</feature>